<dbReference type="EMBL" id="GDQN01011668">
    <property type="protein sequence ID" value="JAT79386.1"/>
    <property type="molecule type" value="Transcribed_RNA"/>
</dbReference>
<proteinExistence type="predicted"/>
<organism evidence="1">
    <name type="scientific">Pectinophora gossypiella</name>
    <name type="common">Cotton pink bollworm</name>
    <name type="synonym">Depressaria gossypiella</name>
    <dbReference type="NCBI Taxonomy" id="13191"/>
    <lineage>
        <taxon>Eukaryota</taxon>
        <taxon>Metazoa</taxon>
        <taxon>Ecdysozoa</taxon>
        <taxon>Arthropoda</taxon>
        <taxon>Hexapoda</taxon>
        <taxon>Insecta</taxon>
        <taxon>Pterygota</taxon>
        <taxon>Neoptera</taxon>
        <taxon>Endopterygota</taxon>
        <taxon>Lepidoptera</taxon>
        <taxon>Glossata</taxon>
        <taxon>Ditrysia</taxon>
        <taxon>Gelechioidea</taxon>
        <taxon>Gelechiidae</taxon>
        <taxon>Apatetrinae</taxon>
        <taxon>Pectinophora</taxon>
    </lineage>
</organism>
<gene>
    <name evidence="1" type="ORF">g.11103</name>
</gene>
<evidence type="ECO:0000313" key="1">
    <source>
        <dbReference type="EMBL" id="JAT79386.1"/>
    </source>
</evidence>
<reference evidence="1" key="1">
    <citation type="submission" date="2015-09" db="EMBL/GenBank/DDBJ databases">
        <title>De novo assembly of Pectinophora gossypiella (Pink Bollworm) gut transcriptome.</title>
        <authorList>
            <person name="Tassone E.E."/>
        </authorList>
    </citation>
    <scope>NUCLEOTIDE SEQUENCE</scope>
</reference>
<dbReference type="AlphaFoldDB" id="A0A1E1VXD4"/>
<protein>
    <submittedName>
        <fullName evidence="1">Uncharacterized protein</fullName>
    </submittedName>
</protein>
<sequence>MLCNKSPFMINDNRNDITQTSYVTEVKFFTHKEQSVTFIHPHKSTKSLYWPSKAIQDSRYLQVFYQVAGYRRAHNYFLGEKQDKVKCLNMINNTGLRRSLNIEMFYEHFYNN</sequence>
<accession>A0A1E1VXD4</accession>
<name>A0A1E1VXD4_PECGO</name>